<dbReference type="Proteomes" id="UP000215450">
    <property type="component" value="Unassembled WGS sequence"/>
</dbReference>
<proteinExistence type="predicted"/>
<keyword evidence="4" id="KW-1185">Reference proteome</keyword>
<reference evidence="3 4" key="2">
    <citation type="submission" date="2017-06" db="EMBL/GenBank/DDBJ databases">
        <authorList>
            <person name="Kim H.J."/>
            <person name="Triplett B.A."/>
        </authorList>
    </citation>
    <scope>NUCLEOTIDE SEQUENCE [LARGE SCALE GENOMIC DNA]</scope>
    <source>
        <strain evidence="3">Kingella_eburonensis</strain>
    </source>
</reference>
<sequence>MVGDAATLMFYVNQHKGHKLSVNVPADLPKEHYAFLAGKGNTALQQKLNAGLAAVRADGNYARLYQKWFNSAKI</sequence>
<dbReference type="AlphaFoldDB" id="A0A238TCN9"/>
<evidence type="ECO:0000313" key="2">
    <source>
        <dbReference type="EMBL" id="SMQ12676.1"/>
    </source>
</evidence>
<dbReference type="EMBL" id="FXUV01000029">
    <property type="protein sequence ID" value="SMQ12676.1"/>
    <property type="molecule type" value="Genomic_DNA"/>
</dbReference>
<dbReference type="InterPro" id="IPR001638">
    <property type="entry name" value="Solute-binding_3/MltF_N"/>
</dbReference>
<gene>
    <name evidence="3" type="primary">artI_5</name>
    <name evidence="2" type="ORF">KEBURONENSIS_01577</name>
    <name evidence="3" type="ORF">KEBURONENSIS_01586</name>
</gene>
<protein>
    <submittedName>
        <fullName evidence="3">Putative ABC transporter arginine-binding protein 2</fullName>
    </submittedName>
</protein>
<dbReference type="SUPFAM" id="SSF53850">
    <property type="entry name" value="Periplasmic binding protein-like II"/>
    <property type="match status" value="1"/>
</dbReference>
<feature type="domain" description="Solute-binding protein family 3/N-terminal" evidence="1">
    <location>
        <begin position="37"/>
        <end position="70"/>
    </location>
</feature>
<accession>A0A238TCN9</accession>
<evidence type="ECO:0000259" key="1">
    <source>
        <dbReference type="Pfam" id="PF00497"/>
    </source>
</evidence>
<reference evidence="2" key="1">
    <citation type="submission" date="2017-05" db="EMBL/GenBank/DDBJ databases">
        <authorList>
            <person name="Song R."/>
            <person name="Chenine A.L."/>
            <person name="Ruprecht R.M."/>
        </authorList>
    </citation>
    <scope>NUCLEOTIDE SEQUENCE</scope>
    <source>
        <strain evidence="2">Kingella_eburonensis</strain>
    </source>
</reference>
<name>A0A238TCN9_9NEIS</name>
<evidence type="ECO:0000313" key="3">
    <source>
        <dbReference type="EMBL" id="SNB75384.1"/>
    </source>
</evidence>
<dbReference type="Pfam" id="PF00497">
    <property type="entry name" value="SBP_bac_3"/>
    <property type="match status" value="1"/>
</dbReference>
<organism evidence="3 4">
    <name type="scientific">Kingella negevensis</name>
    <dbReference type="NCBI Taxonomy" id="1522312"/>
    <lineage>
        <taxon>Bacteria</taxon>
        <taxon>Pseudomonadati</taxon>
        <taxon>Pseudomonadota</taxon>
        <taxon>Betaproteobacteria</taxon>
        <taxon>Neisseriales</taxon>
        <taxon>Neisseriaceae</taxon>
        <taxon>Kingella</taxon>
    </lineage>
</organism>
<dbReference type="OrthoDB" id="368476at2"/>
<evidence type="ECO:0000313" key="4">
    <source>
        <dbReference type="Proteomes" id="UP000215450"/>
    </source>
</evidence>
<dbReference type="EMBL" id="FXUV02000035">
    <property type="protein sequence ID" value="SNB75384.1"/>
    <property type="molecule type" value="Genomic_DNA"/>
</dbReference>
<dbReference type="Gene3D" id="3.40.190.10">
    <property type="entry name" value="Periplasmic binding protein-like II"/>
    <property type="match status" value="2"/>
</dbReference>
<dbReference type="STRING" id="1522312.GCA_900177895_00687"/>